<evidence type="ECO:0000313" key="3">
    <source>
        <dbReference type="Proteomes" id="UP000189761"/>
    </source>
</evidence>
<name>A0A8E2LD60_9BACI</name>
<reference evidence="2 3" key="1">
    <citation type="submission" date="2017-01" db="EMBL/GenBank/DDBJ databases">
        <title>Draft genome sequence of Bacillus oleronius.</title>
        <authorList>
            <person name="Allam M."/>
        </authorList>
    </citation>
    <scope>NUCLEOTIDE SEQUENCE [LARGE SCALE GENOMIC DNA]</scope>
    <source>
        <strain evidence="2 3">DSM 9356</strain>
    </source>
</reference>
<dbReference type="InterPro" id="IPR002109">
    <property type="entry name" value="Glutaredoxin"/>
</dbReference>
<comment type="caution">
    <text evidence="2">The sequence shown here is derived from an EMBL/GenBank/DDBJ whole genome shotgun (WGS) entry which is preliminary data.</text>
</comment>
<dbReference type="AlphaFoldDB" id="A0A8E2LD60"/>
<dbReference type="Proteomes" id="UP000189761">
    <property type="component" value="Unassembled WGS sequence"/>
</dbReference>
<evidence type="ECO:0000313" key="2">
    <source>
        <dbReference type="EMBL" id="OOP66277.1"/>
    </source>
</evidence>
<dbReference type="InterPro" id="IPR036249">
    <property type="entry name" value="Thioredoxin-like_sf"/>
</dbReference>
<organism evidence="2 3">
    <name type="scientific">Heyndrickxia oleronia</name>
    <dbReference type="NCBI Taxonomy" id="38875"/>
    <lineage>
        <taxon>Bacteria</taxon>
        <taxon>Bacillati</taxon>
        <taxon>Bacillota</taxon>
        <taxon>Bacilli</taxon>
        <taxon>Bacillales</taxon>
        <taxon>Bacillaceae</taxon>
        <taxon>Heyndrickxia</taxon>
    </lineage>
</organism>
<dbReference type="Pfam" id="PF00462">
    <property type="entry name" value="Glutaredoxin"/>
    <property type="match status" value="1"/>
</dbReference>
<proteinExistence type="predicted"/>
<sequence length="79" mass="9178">MKITVYSSDTCPHCVSLKKWLKNNQIDYIEKNVKKAKFAEELQNKGIKVIPYMTIEDENTKEVDSFVGFNPKILAERLL</sequence>
<feature type="domain" description="Glutaredoxin" evidence="1">
    <location>
        <begin position="3"/>
        <end position="51"/>
    </location>
</feature>
<dbReference type="PROSITE" id="PS51354">
    <property type="entry name" value="GLUTAREDOXIN_2"/>
    <property type="match status" value="1"/>
</dbReference>
<dbReference type="SUPFAM" id="SSF52833">
    <property type="entry name" value="Thioredoxin-like"/>
    <property type="match status" value="1"/>
</dbReference>
<dbReference type="EMBL" id="MTLA01000337">
    <property type="protein sequence ID" value="OOP66277.1"/>
    <property type="molecule type" value="Genomic_DNA"/>
</dbReference>
<keyword evidence="3" id="KW-1185">Reference proteome</keyword>
<dbReference type="RefSeq" id="WP_078111197.1">
    <property type="nucleotide sequence ID" value="NZ_CP065424.1"/>
</dbReference>
<accession>A0A8E2LD60</accession>
<gene>
    <name evidence="2" type="ORF">BWZ43_21820</name>
</gene>
<dbReference type="CDD" id="cd02976">
    <property type="entry name" value="NrdH"/>
    <property type="match status" value="1"/>
</dbReference>
<dbReference type="Gene3D" id="3.40.30.10">
    <property type="entry name" value="Glutaredoxin"/>
    <property type="match status" value="1"/>
</dbReference>
<evidence type="ECO:0000259" key="1">
    <source>
        <dbReference type="Pfam" id="PF00462"/>
    </source>
</evidence>
<protein>
    <recommendedName>
        <fullName evidence="1">Glutaredoxin domain-containing protein</fullName>
    </recommendedName>
</protein>